<reference evidence="2" key="1">
    <citation type="journal article" date="2019" name="Int. J. Syst. Evol. Microbiol.">
        <title>The Global Catalogue of Microorganisms (GCM) 10K type strain sequencing project: providing services to taxonomists for standard genome sequencing and annotation.</title>
        <authorList>
            <consortium name="The Broad Institute Genomics Platform"/>
            <consortium name="The Broad Institute Genome Sequencing Center for Infectious Disease"/>
            <person name="Wu L."/>
            <person name="Ma J."/>
        </authorList>
    </citation>
    <scope>NUCLEOTIDE SEQUENCE [LARGE SCALE GENOMIC DNA]</scope>
    <source>
        <strain evidence="2">CCM 2767</strain>
    </source>
</reference>
<organism evidence="1 2">
    <name type="scientific">Oxalicibacterium faecigallinarum</name>
    <dbReference type="NCBI Taxonomy" id="573741"/>
    <lineage>
        <taxon>Bacteria</taxon>
        <taxon>Pseudomonadati</taxon>
        <taxon>Pseudomonadota</taxon>
        <taxon>Betaproteobacteria</taxon>
        <taxon>Burkholderiales</taxon>
        <taxon>Oxalobacteraceae</taxon>
        <taxon>Oxalicibacterium</taxon>
    </lineage>
</organism>
<protein>
    <submittedName>
        <fullName evidence="1">Membrane protein</fullName>
    </submittedName>
</protein>
<dbReference type="Pfam" id="PF09982">
    <property type="entry name" value="LpxR"/>
    <property type="match status" value="1"/>
</dbReference>
<dbReference type="EMBL" id="BMDI01000002">
    <property type="protein sequence ID" value="GGI20820.1"/>
    <property type="molecule type" value="Genomic_DNA"/>
</dbReference>
<evidence type="ECO:0000313" key="2">
    <source>
        <dbReference type="Proteomes" id="UP000642180"/>
    </source>
</evidence>
<dbReference type="InterPro" id="IPR037107">
    <property type="entry name" value="Put_OMP_sf"/>
</dbReference>
<dbReference type="Proteomes" id="UP000642180">
    <property type="component" value="Unassembled WGS sequence"/>
</dbReference>
<proteinExistence type="predicted"/>
<dbReference type="Gene3D" id="2.40.128.140">
    <property type="entry name" value="Outer membrane protein"/>
    <property type="match status" value="1"/>
</dbReference>
<comment type="caution">
    <text evidence="1">The sequence shown here is derived from an EMBL/GenBank/DDBJ whole genome shotgun (WGS) entry which is preliminary data.</text>
</comment>
<keyword evidence="2" id="KW-1185">Reference proteome</keyword>
<name>A0A8J3AU69_9BURK</name>
<dbReference type="InterPro" id="IPR018707">
    <property type="entry name" value="LpxR"/>
</dbReference>
<accession>A0A8J3AU69</accession>
<sequence length="351" mass="39844">MSFCVLPVQVLAAEEEDYEHTRCGKKPGVRELKNYPDVYNFYFENDLFAGTDNNYTNGVKLSWVSANLEDYISDPCLPKWIRRLNHFSRHLQPGDFESRNMVVTGGQQIYTPTDHTRSDLITNDRPYAGWLYLGLAYNARTEKEMETVEINVGMVGPASLARQSQDLIHKWRGIYRFQGWNNQLNNELGILYVREKKRRVMQIHDAGALKFDAITHYGYALGNVKTYANAGVEMRIGNFLPNDFGTSPIRPASESNAPLPVNSSRRLAQGGLHGFVSVDARAMAHNIFLDGNTFSDSHSIPKRYFVGDVAAGIAWQWRGGKITYAQYLRSKEFRGQVKPQSFGSITVSFEY</sequence>
<gene>
    <name evidence="1" type="ORF">GCM10008066_25940</name>
</gene>
<dbReference type="AlphaFoldDB" id="A0A8J3AU69"/>
<evidence type="ECO:0000313" key="1">
    <source>
        <dbReference type="EMBL" id="GGI20820.1"/>
    </source>
</evidence>